<evidence type="ECO:0000259" key="1">
    <source>
        <dbReference type="Pfam" id="PF14479"/>
    </source>
</evidence>
<sequence length="288" mass="31999">MAETFGVIAGAMSIAALSTSCVECFDYIQIGRRCGEDFQTELLTLRFLKLRLSRWGAAVQVYDDPPPPLATADLELAKDTLGQILALFDETEKVSRKFYPEAKRDENIVEIEPKFVALHSKITSLIGKRLTGLTVTKRQRIKWVLHDRERLSNLTQSVTKLLHNLEQEFPAPEAQTALAKAEASEIIESITDSEQKQPILYLVGEVATGVDRLFRDELAGLTAKNTIGHIVCTGDAKIRDGDFYSNPWRGVKEVPQSGSMSIKSIHASGNSRVMNGHTYGGDKDSFWD</sequence>
<dbReference type="Proteomes" id="UP001303473">
    <property type="component" value="Unassembled WGS sequence"/>
</dbReference>
<keyword evidence="2" id="KW-0034">Amyloid</keyword>
<evidence type="ECO:0000313" key="3">
    <source>
        <dbReference type="Proteomes" id="UP001303473"/>
    </source>
</evidence>
<accession>A0AAN6S145</accession>
<protein>
    <submittedName>
        <fullName evidence="2">Prion-inhibition and propagation-domain-containing protein</fullName>
    </submittedName>
</protein>
<organism evidence="2 3">
    <name type="scientific">Diplogelasinospora grovesii</name>
    <dbReference type="NCBI Taxonomy" id="303347"/>
    <lineage>
        <taxon>Eukaryota</taxon>
        <taxon>Fungi</taxon>
        <taxon>Dikarya</taxon>
        <taxon>Ascomycota</taxon>
        <taxon>Pezizomycotina</taxon>
        <taxon>Sordariomycetes</taxon>
        <taxon>Sordariomycetidae</taxon>
        <taxon>Sordariales</taxon>
        <taxon>Diplogelasinosporaceae</taxon>
        <taxon>Diplogelasinospora</taxon>
    </lineage>
</organism>
<reference evidence="3" key="1">
    <citation type="journal article" date="2023" name="Mol. Phylogenet. Evol.">
        <title>Genome-scale phylogeny and comparative genomics of the fungal order Sordariales.</title>
        <authorList>
            <person name="Hensen N."/>
            <person name="Bonometti L."/>
            <person name="Westerberg I."/>
            <person name="Brannstrom I.O."/>
            <person name="Guillou S."/>
            <person name="Cros-Aarteil S."/>
            <person name="Calhoun S."/>
            <person name="Haridas S."/>
            <person name="Kuo A."/>
            <person name="Mondo S."/>
            <person name="Pangilinan J."/>
            <person name="Riley R."/>
            <person name="LaButti K."/>
            <person name="Andreopoulos B."/>
            <person name="Lipzen A."/>
            <person name="Chen C."/>
            <person name="Yan M."/>
            <person name="Daum C."/>
            <person name="Ng V."/>
            <person name="Clum A."/>
            <person name="Steindorff A."/>
            <person name="Ohm R.A."/>
            <person name="Martin F."/>
            <person name="Silar P."/>
            <person name="Natvig D.O."/>
            <person name="Lalanne C."/>
            <person name="Gautier V."/>
            <person name="Ament-Velasquez S.L."/>
            <person name="Kruys A."/>
            <person name="Hutchinson M.I."/>
            <person name="Powell A.J."/>
            <person name="Barry K."/>
            <person name="Miller A.N."/>
            <person name="Grigoriev I.V."/>
            <person name="Debuchy R."/>
            <person name="Gladieux P."/>
            <person name="Hiltunen Thoren M."/>
            <person name="Johannesson H."/>
        </authorList>
    </citation>
    <scope>NUCLEOTIDE SEQUENCE [LARGE SCALE GENOMIC DNA]</scope>
    <source>
        <strain evidence="3">CBS 340.73</strain>
    </source>
</reference>
<dbReference type="InterPro" id="IPR038305">
    <property type="entry name" value="HeLo_sf"/>
</dbReference>
<proteinExistence type="predicted"/>
<evidence type="ECO:0000313" key="2">
    <source>
        <dbReference type="EMBL" id="KAK3937352.1"/>
    </source>
</evidence>
<feature type="domain" description="Prion-inhibition and propagation HeLo" evidence="1">
    <location>
        <begin position="6"/>
        <end position="192"/>
    </location>
</feature>
<dbReference type="PANTHER" id="PTHR37542:SF3">
    <property type="entry name" value="PRION-INHIBITION AND PROPAGATION HELO DOMAIN-CONTAINING PROTEIN"/>
    <property type="match status" value="1"/>
</dbReference>
<dbReference type="AlphaFoldDB" id="A0AAN6S145"/>
<dbReference type="EMBL" id="MU853856">
    <property type="protein sequence ID" value="KAK3937352.1"/>
    <property type="molecule type" value="Genomic_DNA"/>
</dbReference>
<comment type="caution">
    <text evidence="2">The sequence shown here is derived from an EMBL/GenBank/DDBJ whole genome shotgun (WGS) entry which is preliminary data.</text>
</comment>
<keyword evidence="2" id="KW-0640">Prion</keyword>
<gene>
    <name evidence="2" type="ORF">QBC46DRAFT_392852</name>
</gene>
<dbReference type="Pfam" id="PF14479">
    <property type="entry name" value="HeLo"/>
    <property type="match status" value="1"/>
</dbReference>
<dbReference type="Gene3D" id="1.20.120.1020">
    <property type="entry name" value="Prion-inhibition and propagation, HeLo domain"/>
    <property type="match status" value="1"/>
</dbReference>
<dbReference type="InterPro" id="IPR029498">
    <property type="entry name" value="HeLo_dom"/>
</dbReference>
<keyword evidence="3" id="KW-1185">Reference proteome</keyword>
<dbReference type="PANTHER" id="PTHR37542">
    <property type="entry name" value="HELO DOMAIN-CONTAINING PROTEIN-RELATED"/>
    <property type="match status" value="1"/>
</dbReference>
<name>A0AAN6S145_9PEZI</name>